<dbReference type="Pfam" id="PF01593">
    <property type="entry name" value="Amino_oxidase"/>
    <property type="match status" value="1"/>
</dbReference>
<name>A0A4R5PAM9_9MYCO</name>
<dbReference type="GO" id="GO:0016491">
    <property type="term" value="F:oxidoreductase activity"/>
    <property type="evidence" value="ECO:0007669"/>
    <property type="project" value="InterPro"/>
</dbReference>
<dbReference type="EMBL" id="PECC01000027">
    <property type="protein sequence ID" value="TDZ50476.1"/>
    <property type="molecule type" value="Genomic_DNA"/>
</dbReference>
<accession>A0A4R5PAM9</accession>
<dbReference type="RefSeq" id="WP_109558537.1">
    <property type="nucleotide sequence ID" value="NZ_MAFQ01000003.1"/>
</dbReference>
<keyword evidence="4" id="KW-1185">Reference proteome</keyword>
<dbReference type="Proteomes" id="UP000295627">
    <property type="component" value="Unassembled WGS sequence"/>
</dbReference>
<dbReference type="Gene3D" id="3.50.50.60">
    <property type="entry name" value="FAD/NAD(P)-binding domain"/>
    <property type="match status" value="1"/>
</dbReference>
<gene>
    <name evidence="3" type="ORF">CCUG63697_01981</name>
    <name evidence="2" type="ORF">EJ571_07295</name>
</gene>
<evidence type="ECO:0000313" key="4">
    <source>
        <dbReference type="Proteomes" id="UP000295165"/>
    </source>
</evidence>
<feature type="domain" description="Amine oxidase" evidence="1">
    <location>
        <begin position="15"/>
        <end position="51"/>
    </location>
</feature>
<organism evidence="2 5">
    <name type="scientific">Mycobacteroides franklinii</name>
    <dbReference type="NCBI Taxonomy" id="948102"/>
    <lineage>
        <taxon>Bacteria</taxon>
        <taxon>Bacillati</taxon>
        <taxon>Actinomycetota</taxon>
        <taxon>Actinomycetes</taxon>
        <taxon>Mycobacteriales</taxon>
        <taxon>Mycobacteriaceae</taxon>
        <taxon>Mycobacteroides</taxon>
    </lineage>
</organism>
<protein>
    <recommendedName>
        <fullName evidence="1">Amine oxidase domain-containing protein</fullName>
    </recommendedName>
</protein>
<evidence type="ECO:0000313" key="2">
    <source>
        <dbReference type="EMBL" id="TDH21779.1"/>
    </source>
</evidence>
<evidence type="ECO:0000313" key="5">
    <source>
        <dbReference type="Proteomes" id="UP000295627"/>
    </source>
</evidence>
<dbReference type="EMBL" id="RXLR01000014">
    <property type="protein sequence ID" value="TDH21779.1"/>
    <property type="molecule type" value="Genomic_DNA"/>
</dbReference>
<sequence>MALLDIGITEVVMPMPSAPVGDIHWAGTETASGRPGYLDGAIEAGTRAVTNALRG</sequence>
<reference evidence="2" key="1">
    <citation type="submission" date="2018-12" db="EMBL/GenBank/DDBJ databases">
        <authorList>
            <person name="Behra P.R.K."/>
            <person name="Das S."/>
            <person name="Pettersson B.M.F."/>
            <person name="Shirreff L."/>
            <person name="Ducote T."/>
            <person name="Jacobsson K.-G."/>
            <person name="Ennis D.G."/>
            <person name="Kirsebom L.A."/>
        </authorList>
    </citation>
    <scope>NUCLEOTIDE SEQUENCE</scope>
    <source>
        <strain evidence="2">DSM 45524</strain>
    </source>
</reference>
<reference evidence="4 5" key="2">
    <citation type="journal article" date="2019" name="Sci. Rep.">
        <title>Extended insight into the Mycobacterium chelonae-abscessus complex through whole genome sequencing of Mycobacterium salmoniphilum outbreak and Mycobacterium salmoniphilum-like strains.</title>
        <authorList>
            <person name="Behra P.R.K."/>
            <person name="Das S."/>
            <person name="Pettersson B.M.F."/>
            <person name="Shirreff L."/>
            <person name="DuCote T."/>
            <person name="Jacobsson K.G."/>
            <person name="Ennis D.G."/>
            <person name="Kirsebom L.A."/>
        </authorList>
    </citation>
    <scope>NUCLEOTIDE SEQUENCE [LARGE SCALE GENOMIC DNA]</scope>
    <source>
        <strain evidence="3 4">CCUG 63697</strain>
        <strain evidence="2 5">DSM 45524</strain>
    </source>
</reference>
<evidence type="ECO:0000259" key="1">
    <source>
        <dbReference type="Pfam" id="PF01593"/>
    </source>
</evidence>
<dbReference type="AlphaFoldDB" id="A0A4R5PAM9"/>
<proteinExistence type="predicted"/>
<comment type="caution">
    <text evidence="2">The sequence shown here is derived from an EMBL/GenBank/DDBJ whole genome shotgun (WGS) entry which is preliminary data.</text>
</comment>
<dbReference type="InterPro" id="IPR002937">
    <property type="entry name" value="Amino_oxidase"/>
</dbReference>
<evidence type="ECO:0000313" key="3">
    <source>
        <dbReference type="EMBL" id="TDZ50476.1"/>
    </source>
</evidence>
<dbReference type="Proteomes" id="UP000295165">
    <property type="component" value="Unassembled WGS sequence"/>
</dbReference>
<dbReference type="InterPro" id="IPR036188">
    <property type="entry name" value="FAD/NAD-bd_sf"/>
</dbReference>